<dbReference type="InterPro" id="IPR025110">
    <property type="entry name" value="AMP-bd_C"/>
</dbReference>
<comment type="similarity">
    <text evidence="1">Belongs to the ATP-dependent AMP-binding enzyme family.</text>
</comment>
<evidence type="ECO:0000256" key="1">
    <source>
        <dbReference type="ARBA" id="ARBA00006432"/>
    </source>
</evidence>
<dbReference type="Pfam" id="PF13193">
    <property type="entry name" value="AMP-binding_C"/>
    <property type="match status" value="1"/>
</dbReference>
<evidence type="ECO:0000256" key="2">
    <source>
        <dbReference type="ARBA" id="ARBA00022598"/>
    </source>
</evidence>
<dbReference type="PANTHER" id="PTHR43767">
    <property type="entry name" value="LONG-CHAIN-FATTY-ACID--COA LIGASE"/>
    <property type="match status" value="1"/>
</dbReference>
<feature type="domain" description="AMP-dependent synthetase/ligase" evidence="6">
    <location>
        <begin position="7"/>
        <end position="377"/>
    </location>
</feature>
<reference evidence="8 9" key="1">
    <citation type="submission" date="2017-12" db="EMBL/GenBank/DDBJ databases">
        <authorList>
            <person name="Hurst M.R.H."/>
        </authorList>
    </citation>
    <scope>NUCLEOTIDE SEQUENCE [LARGE SCALE GENOMIC DNA]</scope>
    <source>
        <strain evidence="8 9">SY-3-19</strain>
    </source>
</reference>
<evidence type="ECO:0000259" key="7">
    <source>
        <dbReference type="Pfam" id="PF13193"/>
    </source>
</evidence>
<evidence type="ECO:0000259" key="6">
    <source>
        <dbReference type="Pfam" id="PF00501"/>
    </source>
</evidence>
<dbReference type="InterPro" id="IPR050237">
    <property type="entry name" value="ATP-dep_AMP-bd_enzyme"/>
</dbReference>
<keyword evidence="9" id="KW-1185">Reference proteome</keyword>
<dbReference type="InterPro" id="IPR045851">
    <property type="entry name" value="AMP-bd_C_sf"/>
</dbReference>
<evidence type="ECO:0000313" key="8">
    <source>
        <dbReference type="EMBL" id="PQA85685.1"/>
    </source>
</evidence>
<dbReference type="PROSITE" id="PS00455">
    <property type="entry name" value="AMP_BINDING"/>
    <property type="match status" value="1"/>
</dbReference>
<dbReference type="FunFam" id="3.30.300.30:FF:000008">
    <property type="entry name" value="2,3-dihydroxybenzoate-AMP ligase"/>
    <property type="match status" value="1"/>
</dbReference>
<evidence type="ECO:0000313" key="9">
    <source>
        <dbReference type="Proteomes" id="UP000239504"/>
    </source>
</evidence>
<protein>
    <recommendedName>
        <fullName evidence="5">3-methylmercaptopropionyl-CoA ligase</fullName>
        <ecNumber evidence="4">6.2.1.44</ecNumber>
    </recommendedName>
</protein>
<dbReference type="GO" id="GO:0016877">
    <property type="term" value="F:ligase activity, forming carbon-sulfur bonds"/>
    <property type="evidence" value="ECO:0007669"/>
    <property type="project" value="UniProtKB-ARBA"/>
</dbReference>
<dbReference type="OrthoDB" id="9803968at2"/>
<keyword evidence="2" id="KW-0436">Ligase</keyword>
<sequence length="521" mass="56086">MRTIDYFDKMAKTYPDRDVLVAGETRYTYREMEALTHKVAGALRAAGMENQEPIAVMSPNDGSVLTAMLGCWRAGAVWIPVNTRNALDANIAYLNYVRVAMIFYHSSYAKEAAEIKSQVPTVRHMVCLDKPEGGHASLDDFMATAPSDHFPDLGDPIGNPEELTALIATGGTTGPAKGVRVMNRSWGAMLETICNIMPVEGKPVSLATAPLTHAAGPVTMAALAMGATVVVLPTFDAEAVMKAIEEHKVTHMFLPPTALYSMLGHPKVKDYDYSSLKYFLLAGSPVAGEKLKQAVEVFGPCMCQSYGQTEFHLVATWLSPEVVAAAAKGDHPERLTSCGQATYSVRVELMDDDGNLLPVGEVGEIVGRGGIVGGGYFELPEASAEATAHGWHHTGDVGKRDEHGFFYIVDRKKDMIVSGGFNVFSAEVEDAVMELAEVAECAVIGVPHEKWGEQVTAMVVKRAGAEIDADAIIAHAKARIGSVKAPKDVHFIDAIPRTPVGKMDKKKLREPFWGGAGRSVN</sequence>
<dbReference type="AlphaFoldDB" id="A0A2S7JZK7"/>
<organism evidence="8 9">
    <name type="scientific">Hyphococcus luteus</name>
    <dbReference type="NCBI Taxonomy" id="2058213"/>
    <lineage>
        <taxon>Bacteria</taxon>
        <taxon>Pseudomonadati</taxon>
        <taxon>Pseudomonadota</taxon>
        <taxon>Alphaproteobacteria</taxon>
        <taxon>Parvularculales</taxon>
        <taxon>Parvularculaceae</taxon>
        <taxon>Hyphococcus</taxon>
    </lineage>
</organism>
<dbReference type="Pfam" id="PF00501">
    <property type="entry name" value="AMP-binding"/>
    <property type="match status" value="1"/>
</dbReference>
<dbReference type="InterPro" id="IPR000873">
    <property type="entry name" value="AMP-dep_synth/lig_dom"/>
</dbReference>
<evidence type="ECO:0000256" key="5">
    <source>
        <dbReference type="ARBA" id="ARBA00067668"/>
    </source>
</evidence>
<dbReference type="InterPro" id="IPR042099">
    <property type="entry name" value="ANL_N_sf"/>
</dbReference>
<dbReference type="Proteomes" id="UP000239504">
    <property type="component" value="Unassembled WGS sequence"/>
</dbReference>
<dbReference type="EMBL" id="PJCH01000017">
    <property type="protein sequence ID" value="PQA85685.1"/>
    <property type="molecule type" value="Genomic_DNA"/>
</dbReference>
<accession>A0A2S7JZK7</accession>
<gene>
    <name evidence="8" type="ORF">CW354_22425</name>
</gene>
<dbReference type="Gene3D" id="3.30.300.30">
    <property type="match status" value="1"/>
</dbReference>
<dbReference type="Gene3D" id="3.40.50.12780">
    <property type="entry name" value="N-terminal domain of ligase-like"/>
    <property type="match status" value="1"/>
</dbReference>
<comment type="catalytic activity">
    <reaction evidence="3">
        <text>3-(methylsulfanyl)propanoate + ATP + CoA = 3-(methylsulfanyl)propanoyl-CoA + AMP + diphosphate</text>
        <dbReference type="Rhea" id="RHEA:43052"/>
        <dbReference type="ChEBI" id="CHEBI:30616"/>
        <dbReference type="ChEBI" id="CHEBI:33019"/>
        <dbReference type="ChEBI" id="CHEBI:49016"/>
        <dbReference type="ChEBI" id="CHEBI:57287"/>
        <dbReference type="ChEBI" id="CHEBI:82815"/>
        <dbReference type="ChEBI" id="CHEBI:456215"/>
        <dbReference type="EC" id="6.2.1.44"/>
    </reaction>
    <physiologicalReaction direction="left-to-right" evidence="3">
        <dbReference type="Rhea" id="RHEA:43053"/>
    </physiologicalReaction>
</comment>
<evidence type="ECO:0000256" key="4">
    <source>
        <dbReference type="ARBA" id="ARBA00066616"/>
    </source>
</evidence>
<dbReference type="PANTHER" id="PTHR43767:SF7">
    <property type="entry name" value="MEDIUM_LONG-CHAIN-FATTY-ACID--COA LIGASE FADD8"/>
    <property type="match status" value="1"/>
</dbReference>
<dbReference type="EC" id="6.2.1.44" evidence="4"/>
<evidence type="ECO:0000256" key="3">
    <source>
        <dbReference type="ARBA" id="ARBA00051915"/>
    </source>
</evidence>
<name>A0A2S7JZK7_9PROT</name>
<dbReference type="RefSeq" id="WP_104832324.1">
    <property type="nucleotide sequence ID" value="NZ_PJCH01000017.1"/>
</dbReference>
<proteinExistence type="inferred from homology"/>
<comment type="caution">
    <text evidence="8">The sequence shown here is derived from an EMBL/GenBank/DDBJ whole genome shotgun (WGS) entry which is preliminary data.</text>
</comment>
<feature type="domain" description="AMP-binding enzyme C-terminal" evidence="7">
    <location>
        <begin position="427"/>
        <end position="502"/>
    </location>
</feature>
<dbReference type="SUPFAM" id="SSF56801">
    <property type="entry name" value="Acetyl-CoA synthetase-like"/>
    <property type="match status" value="1"/>
</dbReference>
<dbReference type="InterPro" id="IPR020845">
    <property type="entry name" value="AMP-binding_CS"/>
</dbReference>